<comment type="pathway">
    <text evidence="2 11">Phospholipid metabolism; phosphatidylglycerol biosynthesis; phosphatidylglycerol from CDP-diacylglycerol: step 1/2.</text>
</comment>
<dbReference type="EC" id="2.7.8.5" evidence="11"/>
<evidence type="ECO:0000256" key="9">
    <source>
        <dbReference type="ARBA" id="ARBA00023264"/>
    </source>
</evidence>
<dbReference type="InterPro" id="IPR016270">
    <property type="entry name" value="PGS1"/>
</dbReference>
<comment type="caution">
    <text evidence="13">The sequence shown here is derived from an EMBL/GenBank/DDBJ whole genome shotgun (WGS) entry which is preliminary data.</text>
</comment>
<dbReference type="AlphaFoldDB" id="A0A482VYA4"/>
<dbReference type="PROSITE" id="PS50035">
    <property type="entry name" value="PLD"/>
    <property type="match status" value="1"/>
</dbReference>
<sequence>MLRRVFNSLVEATLQSQTETVIYPNPFAKPETVPFGWLSSVAPCFPISGSSIGVLTEPQQFYNAIKEGCALAKRRIVLASLYLGTGHLEKKLVETVLNNEEFKSGNLKVNVLLDYMRGSRFENNSRTMLQPLLQTNNQNCRVSLYHTPVFRGVLRRITPNRWNELCGLQHMKLYIFDDTLVISGANLSNDYFTNRQDRYFVIKDKRLCDFYCGLVKKVQKFSLKMDEFNKVGLCEEWEQLPYEGSKSEFIERAGDIVENYLHETKDERNIHKEQGFDTWIFPLVQMGQLGIEQDSQITDKILSEAPRNSTLCVATGYFNLTNQYMNTLIEQTEANCNILMAHPKANGFLGAKGPAGGIPYAYSLIAKKFQQEFEKYRQADRIRLFEYLRDRWTYHGKGLWYYPHKSEHPCLTLIGSPNFGERSVKRDLETQLAIVTENAELRKNFHQECQRLYKFGIPADTQREVPKWVHAFVFLFRNYF</sequence>
<dbReference type="Gene3D" id="3.30.870.10">
    <property type="entry name" value="Endonuclease Chain A"/>
    <property type="match status" value="2"/>
</dbReference>
<keyword evidence="6" id="KW-0677">Repeat</keyword>
<comment type="similarity">
    <text evidence="3 11">Belongs to the CDP-alcohol phosphatidyltransferase class-II family.</text>
</comment>
<protein>
    <recommendedName>
        <fullName evidence="11">CDP-diacylglycerol--glycerol-3-phosphate 3-phosphatidyltransferase</fullName>
        <ecNumber evidence="11">2.7.8.5</ecNumber>
    </recommendedName>
</protein>
<accession>A0A482VYA4</accession>
<comment type="function">
    <text evidence="1 11">Functions in the biosynthesis of the anionic phospholipids phosphatidylglycerol and cardiolipin.</text>
</comment>
<dbReference type="InterPro" id="IPR001736">
    <property type="entry name" value="PLipase_D/transphosphatidylase"/>
</dbReference>
<comment type="subcellular location">
    <subcellularLocation>
        <location evidence="11">Mitochondrion</location>
    </subcellularLocation>
</comment>
<dbReference type="GO" id="GO:0005524">
    <property type="term" value="F:ATP binding"/>
    <property type="evidence" value="ECO:0007669"/>
    <property type="project" value="UniProtKB-KW"/>
</dbReference>
<proteinExistence type="inferred from homology"/>
<dbReference type="GO" id="GO:0008444">
    <property type="term" value="F:CDP-diacylglycerol-glycerol-3-phosphate 3-phosphatidyltransferase activity"/>
    <property type="evidence" value="ECO:0007669"/>
    <property type="project" value="UniProtKB-EC"/>
</dbReference>
<evidence type="ECO:0000256" key="7">
    <source>
        <dbReference type="ARBA" id="ARBA00023098"/>
    </source>
</evidence>
<dbReference type="Proteomes" id="UP000292052">
    <property type="component" value="Unassembled WGS sequence"/>
</dbReference>
<keyword evidence="7 11" id="KW-0443">Lipid metabolism</keyword>
<dbReference type="Pfam" id="PF00614">
    <property type="entry name" value="PLDc"/>
    <property type="match status" value="1"/>
</dbReference>
<evidence type="ECO:0000256" key="1">
    <source>
        <dbReference type="ARBA" id="ARBA00003537"/>
    </source>
</evidence>
<keyword evidence="14" id="KW-1185">Reference proteome</keyword>
<dbReference type="SUPFAM" id="SSF56024">
    <property type="entry name" value="Phospholipase D/nuclease"/>
    <property type="match status" value="1"/>
</dbReference>
<evidence type="ECO:0000256" key="8">
    <source>
        <dbReference type="ARBA" id="ARBA00023209"/>
    </source>
</evidence>
<keyword evidence="8 11" id="KW-0594">Phospholipid biosynthesis</keyword>
<evidence type="ECO:0000256" key="10">
    <source>
        <dbReference type="ARBA" id="ARBA00048586"/>
    </source>
</evidence>
<dbReference type="PIRSF" id="PIRSF000850">
    <property type="entry name" value="Phospholipase_D_PSS"/>
    <property type="match status" value="1"/>
</dbReference>
<dbReference type="GO" id="GO:0005739">
    <property type="term" value="C:mitochondrion"/>
    <property type="evidence" value="ECO:0007669"/>
    <property type="project" value="UniProtKB-SubCell"/>
</dbReference>
<dbReference type="OrthoDB" id="10250191at2759"/>
<dbReference type="UniPathway" id="UPA00084">
    <property type="reaction ID" value="UER00503"/>
</dbReference>
<evidence type="ECO:0000256" key="4">
    <source>
        <dbReference type="ARBA" id="ARBA00022516"/>
    </source>
</evidence>
<organism evidence="13 14">
    <name type="scientific">Asbolus verrucosus</name>
    <name type="common">Desert ironclad beetle</name>
    <dbReference type="NCBI Taxonomy" id="1661398"/>
    <lineage>
        <taxon>Eukaryota</taxon>
        <taxon>Metazoa</taxon>
        <taxon>Ecdysozoa</taxon>
        <taxon>Arthropoda</taxon>
        <taxon>Hexapoda</taxon>
        <taxon>Insecta</taxon>
        <taxon>Pterygota</taxon>
        <taxon>Neoptera</taxon>
        <taxon>Endopterygota</taxon>
        <taxon>Coleoptera</taxon>
        <taxon>Polyphaga</taxon>
        <taxon>Cucujiformia</taxon>
        <taxon>Tenebrionidae</taxon>
        <taxon>Pimeliinae</taxon>
        <taxon>Asbolus</taxon>
    </lineage>
</organism>
<evidence type="ECO:0000313" key="14">
    <source>
        <dbReference type="Proteomes" id="UP000292052"/>
    </source>
</evidence>
<keyword evidence="5 11" id="KW-0808">Transferase</keyword>
<evidence type="ECO:0000256" key="11">
    <source>
        <dbReference type="RuleBase" id="RU365024"/>
    </source>
</evidence>
<dbReference type="GO" id="GO:0032049">
    <property type="term" value="P:cardiolipin biosynthetic process"/>
    <property type="evidence" value="ECO:0007669"/>
    <property type="project" value="InterPro"/>
</dbReference>
<reference evidence="13 14" key="1">
    <citation type="submission" date="2017-03" db="EMBL/GenBank/DDBJ databases">
        <title>Genome of the blue death feigning beetle - Asbolus verrucosus.</title>
        <authorList>
            <person name="Rider S.D."/>
        </authorList>
    </citation>
    <scope>NUCLEOTIDE SEQUENCE [LARGE SCALE GENOMIC DNA]</scope>
    <source>
        <strain evidence="13">Butters</strain>
        <tissue evidence="13">Head and leg muscle</tissue>
    </source>
</reference>
<comment type="catalytic activity">
    <reaction evidence="10 11">
        <text>a CDP-1,2-diacyl-sn-glycerol + sn-glycerol 3-phosphate = a 1,2-diacyl-sn-glycero-3-phospho-(1'-sn-glycero-3'-phosphate) + CMP + H(+)</text>
        <dbReference type="Rhea" id="RHEA:12593"/>
        <dbReference type="ChEBI" id="CHEBI:15378"/>
        <dbReference type="ChEBI" id="CHEBI:57597"/>
        <dbReference type="ChEBI" id="CHEBI:58332"/>
        <dbReference type="ChEBI" id="CHEBI:60110"/>
        <dbReference type="ChEBI" id="CHEBI:60377"/>
        <dbReference type="EC" id="2.7.8.5"/>
    </reaction>
</comment>
<evidence type="ECO:0000259" key="12">
    <source>
        <dbReference type="PROSITE" id="PS50035"/>
    </source>
</evidence>
<gene>
    <name evidence="13" type="ORF">BDFB_003752</name>
</gene>
<evidence type="ECO:0000256" key="3">
    <source>
        <dbReference type="ARBA" id="ARBA00010682"/>
    </source>
</evidence>
<dbReference type="SMART" id="SM00155">
    <property type="entry name" value="PLDc"/>
    <property type="match status" value="1"/>
</dbReference>
<evidence type="ECO:0000313" key="13">
    <source>
        <dbReference type="EMBL" id="RZC37941.1"/>
    </source>
</evidence>
<dbReference type="STRING" id="1661398.A0A482VYA4"/>
<evidence type="ECO:0000256" key="5">
    <source>
        <dbReference type="ARBA" id="ARBA00022679"/>
    </source>
</evidence>
<evidence type="ECO:0000256" key="2">
    <source>
        <dbReference type="ARBA" id="ARBA00005042"/>
    </source>
</evidence>
<dbReference type="PANTHER" id="PTHR12586:SF1">
    <property type="entry name" value="CDP-DIACYLGLYCEROL--GLYCEROL-3-PHOSPHATE 3-PHOSPHATIDYLTRANSFERASE, MITOCHONDRIAL"/>
    <property type="match status" value="1"/>
</dbReference>
<dbReference type="EMBL" id="QDEB01047730">
    <property type="protein sequence ID" value="RZC37941.1"/>
    <property type="molecule type" value="Genomic_DNA"/>
</dbReference>
<dbReference type="CDD" id="cd09135">
    <property type="entry name" value="PLDc_PGS1_euk_1"/>
    <property type="match status" value="1"/>
</dbReference>
<keyword evidence="11" id="KW-0547">Nucleotide-binding</keyword>
<name>A0A482VYA4_ASBVE</name>
<keyword evidence="9 11" id="KW-1208">Phospholipid metabolism</keyword>
<keyword evidence="11" id="KW-0496">Mitochondrion</keyword>
<dbReference type="PANTHER" id="PTHR12586">
    <property type="entry name" value="CDP-DIACYLGLYCEROL--SERINE O-PHOSPHATIDYLTRANSFERASE"/>
    <property type="match status" value="1"/>
</dbReference>
<keyword evidence="11" id="KW-0067">ATP-binding</keyword>
<keyword evidence="4 11" id="KW-0444">Lipid biosynthesis</keyword>
<dbReference type="CDD" id="cd09137">
    <property type="entry name" value="PLDc_PGS1_euk_2"/>
    <property type="match status" value="1"/>
</dbReference>
<feature type="domain" description="PLD phosphodiesterase" evidence="12">
    <location>
        <begin position="165"/>
        <end position="191"/>
    </location>
</feature>
<evidence type="ECO:0000256" key="6">
    <source>
        <dbReference type="ARBA" id="ARBA00022737"/>
    </source>
</evidence>